<comment type="caution">
    <text evidence="2">The sequence shown here is derived from an EMBL/GenBank/DDBJ whole genome shotgun (WGS) entry which is preliminary data.</text>
</comment>
<organism evidence="2 3">
    <name type="scientific">Steccherinum ochraceum</name>
    <dbReference type="NCBI Taxonomy" id="92696"/>
    <lineage>
        <taxon>Eukaryota</taxon>
        <taxon>Fungi</taxon>
        <taxon>Dikarya</taxon>
        <taxon>Basidiomycota</taxon>
        <taxon>Agaricomycotina</taxon>
        <taxon>Agaricomycetes</taxon>
        <taxon>Polyporales</taxon>
        <taxon>Steccherinaceae</taxon>
        <taxon>Steccherinum</taxon>
    </lineage>
</organism>
<dbReference type="STRING" id="92696.A0A4R0RIW8"/>
<evidence type="ECO:0000256" key="1">
    <source>
        <dbReference type="SAM" id="MobiDB-lite"/>
    </source>
</evidence>
<dbReference type="InterPro" id="IPR016181">
    <property type="entry name" value="Acyl_CoA_acyltransferase"/>
</dbReference>
<proteinExistence type="predicted"/>
<dbReference type="Gene3D" id="1.25.40.20">
    <property type="entry name" value="Ankyrin repeat-containing domain"/>
    <property type="match status" value="1"/>
</dbReference>
<dbReference type="Gene3D" id="3.40.630.30">
    <property type="match status" value="1"/>
</dbReference>
<protein>
    <submittedName>
        <fullName evidence="2">Uncharacterized protein</fullName>
    </submittedName>
</protein>
<dbReference type="Proteomes" id="UP000292702">
    <property type="component" value="Unassembled WGS sequence"/>
</dbReference>
<evidence type="ECO:0000313" key="3">
    <source>
        <dbReference type="Proteomes" id="UP000292702"/>
    </source>
</evidence>
<accession>A0A4R0RIW8</accession>
<dbReference type="OrthoDB" id="2753421at2759"/>
<dbReference type="AlphaFoldDB" id="A0A4R0RIW8"/>
<evidence type="ECO:0000313" key="2">
    <source>
        <dbReference type="EMBL" id="TCD67052.1"/>
    </source>
</evidence>
<sequence>MPEPTAIFRPDDCEVTIKVRPTHDSSIADISLRVTLRRSDARSRASGVDKGRGASDGERAGKDEEEDGDEDMLNDDSDGDEDMEDEDEWTDEESTTEEVIARITGFKIQRAMHRDEFLSSMEEPTQEMHDVATTLFDLHGMLKPEFVQSEWHKGSGCFGSELSHGTIIYVEDMHVKPEYRTQGLGSWAMQRLLASEHLNEYGFVILLPGRTCDQGPEAKLSKAQCDDLFKKTTAFFYKNGFRRIGRTVYLGYSGDPKHPSRQLAVADDVPTNAYNTYGNAEESRLNIVAEGGGGLGNPPFPLHRGIALASLKDANPSQPPLSQPIDAFIAFVHARKPAIIHRQDSDGLTPLHVAARVMNPLAVATLLDLAFTGAESDLDRRDNVDGLTPLEAVEFEMRKQMEHQVGVFSWDQQPYPENGLRCAYMLRKAMGEAVGTAEAYLKLKQWGCTCGQCTDGWFSPRLRYRMHNQAEMIWDLMEMDEYIRSLPGCQDHVLSTGVDCIPPHLLSRADEAFHQGFRAVIYSIALALRMPDASPSKALVQAWAAQDAATKPYFRQGGLVDYAMDYIFNYAQDQSLLGDCDWDDTMAEVVADCENHEWTTLPVCQNDLNFRLARARIGLRKARPGPYFVRTVLQDEDSD</sequence>
<gene>
    <name evidence="2" type="ORF">EIP91_000614</name>
</gene>
<keyword evidence="3" id="KW-1185">Reference proteome</keyword>
<reference evidence="2 3" key="1">
    <citation type="submission" date="2018-11" db="EMBL/GenBank/DDBJ databases">
        <title>Genome assembly of Steccherinum ochraceum LE-BIN_3174, the white-rot fungus of the Steccherinaceae family (The Residual Polyporoid clade, Polyporales, Basidiomycota).</title>
        <authorList>
            <person name="Fedorova T.V."/>
            <person name="Glazunova O.A."/>
            <person name="Landesman E.O."/>
            <person name="Moiseenko K.V."/>
            <person name="Psurtseva N.V."/>
            <person name="Savinova O.S."/>
            <person name="Shakhova N.V."/>
            <person name="Tyazhelova T.V."/>
            <person name="Vasina D.V."/>
        </authorList>
    </citation>
    <scope>NUCLEOTIDE SEQUENCE [LARGE SCALE GENOMIC DNA]</scope>
    <source>
        <strain evidence="2 3">LE-BIN_3174</strain>
    </source>
</reference>
<dbReference type="InterPro" id="IPR036770">
    <property type="entry name" value="Ankyrin_rpt-contain_sf"/>
</dbReference>
<dbReference type="SUPFAM" id="SSF55729">
    <property type="entry name" value="Acyl-CoA N-acyltransferases (Nat)"/>
    <property type="match status" value="1"/>
</dbReference>
<feature type="compositionally biased region" description="Basic and acidic residues" evidence="1">
    <location>
        <begin position="37"/>
        <end position="62"/>
    </location>
</feature>
<name>A0A4R0RIW8_9APHY</name>
<dbReference type="CDD" id="cd04301">
    <property type="entry name" value="NAT_SF"/>
    <property type="match status" value="1"/>
</dbReference>
<feature type="region of interest" description="Disordered" evidence="1">
    <location>
        <begin position="34"/>
        <end position="98"/>
    </location>
</feature>
<feature type="compositionally biased region" description="Acidic residues" evidence="1">
    <location>
        <begin position="63"/>
        <end position="96"/>
    </location>
</feature>
<dbReference type="EMBL" id="RWJN01000112">
    <property type="protein sequence ID" value="TCD67052.1"/>
    <property type="molecule type" value="Genomic_DNA"/>
</dbReference>